<comment type="caution">
    <text evidence="3">The sequence shown here is derived from an EMBL/GenBank/DDBJ whole genome shotgun (WGS) entry which is preliminary data.</text>
</comment>
<protein>
    <submittedName>
        <fullName evidence="3">Cell envelope-like function transcriptional attenuator common domain protein</fullName>
    </submittedName>
</protein>
<dbReference type="OrthoDB" id="9782542at2"/>
<sequence>MSALRKFVIFLAVLVVTIPITFAGVVYSKLKSMQLDGNFDMLASNKYKYDNEIINILLVGSDGRPGEKVSRSDSMMILTVDNKHKKLKLTSLGRDTYVKIPNHGFQKLTHAYAYGKEKLLIQTIEDNFKLDIQNYAQVDFFSFMDIVDALGGVDVNIKSEEIPELNKFVAECYRWSNHKNGPLKYFKKSGQQTLVGYQALTYARIRKSDGTMERDDRQRKVIEAIIHKVNGISISKYPKLLDAVKPYVKTNMTPTEIMYLGKDVLSIGNLTIDTMQFPLHPENEVKLPEAGYVIPFESYEVDILHKYIFDNIKSTANEIEEARRAWKEAGNRSQYLTDSEYMSAAQ</sequence>
<reference evidence="3 4" key="1">
    <citation type="submission" date="2010-08" db="EMBL/GenBank/DDBJ databases">
        <authorList>
            <person name="Harkins D.M."/>
            <person name="Madupu R."/>
            <person name="Durkin A.S."/>
            <person name="Torralba M."/>
            <person name="Methe B."/>
            <person name="Sutton G.G."/>
            <person name="Nelson K.E."/>
        </authorList>
    </citation>
    <scope>NUCLEOTIDE SEQUENCE [LARGE SCALE GENOMIC DNA]</scope>
    <source>
        <strain evidence="3 4">DSM 17678</strain>
    </source>
</reference>
<gene>
    <name evidence="3" type="ORF">HMPREF0634_0338</name>
</gene>
<dbReference type="Gene3D" id="3.40.630.190">
    <property type="entry name" value="LCP protein"/>
    <property type="match status" value="1"/>
</dbReference>
<dbReference type="InterPro" id="IPR004474">
    <property type="entry name" value="LytR_CpsA_psr"/>
</dbReference>
<dbReference type="eggNOG" id="COG1316">
    <property type="taxonomic scope" value="Bacteria"/>
</dbReference>
<evidence type="ECO:0000313" key="4">
    <source>
        <dbReference type="Proteomes" id="UP000003244"/>
    </source>
</evidence>
<dbReference type="AlphaFoldDB" id="E0E2P8"/>
<dbReference type="NCBIfam" id="TIGR00350">
    <property type="entry name" value="lytR_cpsA_psr"/>
    <property type="match status" value="1"/>
</dbReference>
<name>E0E2P8_9FIRM</name>
<keyword evidence="4" id="KW-1185">Reference proteome</keyword>
<proteinExistence type="inferred from homology"/>
<evidence type="ECO:0000256" key="1">
    <source>
        <dbReference type="ARBA" id="ARBA00006068"/>
    </source>
</evidence>
<dbReference type="EMBL" id="ADGQ01000044">
    <property type="protein sequence ID" value="EFM64835.1"/>
    <property type="molecule type" value="Genomic_DNA"/>
</dbReference>
<organism evidence="3 4">
    <name type="scientific">Peptostreptococcus stomatis DSM 17678</name>
    <dbReference type="NCBI Taxonomy" id="596315"/>
    <lineage>
        <taxon>Bacteria</taxon>
        <taxon>Bacillati</taxon>
        <taxon>Bacillota</taxon>
        <taxon>Clostridia</taxon>
        <taxon>Peptostreptococcales</taxon>
        <taxon>Peptostreptococcaceae</taxon>
        <taxon>Peptostreptococcus</taxon>
    </lineage>
</organism>
<evidence type="ECO:0000313" key="3">
    <source>
        <dbReference type="EMBL" id="EFM64835.1"/>
    </source>
</evidence>
<dbReference type="PANTHER" id="PTHR33392">
    <property type="entry name" value="POLYISOPRENYL-TEICHOIC ACID--PEPTIDOGLYCAN TEICHOIC ACID TRANSFERASE TAGU"/>
    <property type="match status" value="1"/>
</dbReference>
<evidence type="ECO:0000259" key="2">
    <source>
        <dbReference type="Pfam" id="PF03816"/>
    </source>
</evidence>
<dbReference type="STRING" id="596315.HMPREF0634_0338"/>
<accession>E0E2P8</accession>
<dbReference type="Pfam" id="PF03816">
    <property type="entry name" value="LytR_cpsA_psr"/>
    <property type="match status" value="1"/>
</dbReference>
<feature type="domain" description="Cell envelope-related transcriptional attenuator" evidence="2">
    <location>
        <begin position="71"/>
        <end position="229"/>
    </location>
</feature>
<comment type="similarity">
    <text evidence="1">Belongs to the LytR/CpsA/Psr (LCP) family.</text>
</comment>
<dbReference type="Proteomes" id="UP000003244">
    <property type="component" value="Unassembled WGS sequence"/>
</dbReference>
<dbReference type="InterPro" id="IPR050922">
    <property type="entry name" value="LytR/CpsA/Psr_CW_biosynth"/>
</dbReference>
<dbReference type="PANTHER" id="PTHR33392:SF6">
    <property type="entry name" value="POLYISOPRENYL-TEICHOIC ACID--PEPTIDOGLYCAN TEICHOIC ACID TRANSFERASE TAGU"/>
    <property type="match status" value="1"/>
</dbReference>